<sequence length="404" mass="45036">MDYLRRHIRKTHQLQVKSLAENDIDHTVISQFPVKQNANPCWPAPPSLLTPPKSGDPYRNQPSEVPQLTAGQDQKFSIASKPFPYSLEGSSMVDLSNVVENVPYAPDNHKRQVALSLAGTITANDSSESDNLTTVGDEDTRSRVGDGDARKFSDNQESLLSRRGKTEYSSYCEVNTQDALNLVEKVVKGILLSRLLDHALPEVRDATGEFYASSGGPNTCTTTVVSSLSSSKNGIRNMAGKRARKDGKDPGDGGGDDSDDGNDDRPKKKASSDRFPQQRLKCPFHQRQPERYTKAACRGEGFAGMGKLKDHLKRVHMHPLRCLRCHVEMSEEELEDHLDRDDICARLPAPQDDRIAPQKLWRLDFKKAPFVNARSTEEKWKIMYKMLFPADSEADVPSPCQFPG</sequence>
<comment type="caution">
    <text evidence="2">The sequence shown here is derived from an EMBL/GenBank/DDBJ whole genome shotgun (WGS) entry which is preliminary data.</text>
</comment>
<dbReference type="Proteomes" id="UP001140513">
    <property type="component" value="Unassembled WGS sequence"/>
</dbReference>
<accession>A0A9W8XP44</accession>
<organism evidence="2 3">
    <name type="scientific">Didymosphaeria variabile</name>
    <dbReference type="NCBI Taxonomy" id="1932322"/>
    <lineage>
        <taxon>Eukaryota</taxon>
        <taxon>Fungi</taxon>
        <taxon>Dikarya</taxon>
        <taxon>Ascomycota</taxon>
        <taxon>Pezizomycotina</taxon>
        <taxon>Dothideomycetes</taxon>
        <taxon>Pleosporomycetidae</taxon>
        <taxon>Pleosporales</taxon>
        <taxon>Massarineae</taxon>
        <taxon>Didymosphaeriaceae</taxon>
        <taxon>Didymosphaeria</taxon>
    </lineage>
</organism>
<feature type="region of interest" description="Disordered" evidence="1">
    <location>
        <begin position="43"/>
        <end position="65"/>
    </location>
</feature>
<dbReference type="AlphaFoldDB" id="A0A9W8XP44"/>
<evidence type="ECO:0000313" key="3">
    <source>
        <dbReference type="Proteomes" id="UP001140513"/>
    </source>
</evidence>
<gene>
    <name evidence="2" type="ORF">N0V89_004263</name>
</gene>
<feature type="compositionally biased region" description="Polar residues" evidence="1">
    <location>
        <begin position="123"/>
        <end position="134"/>
    </location>
</feature>
<feature type="region of interest" description="Disordered" evidence="1">
    <location>
        <begin position="123"/>
        <end position="155"/>
    </location>
</feature>
<evidence type="ECO:0000256" key="1">
    <source>
        <dbReference type="SAM" id="MobiDB-lite"/>
    </source>
</evidence>
<dbReference type="GeneID" id="80907793"/>
<proteinExistence type="predicted"/>
<evidence type="ECO:0008006" key="4">
    <source>
        <dbReference type="Google" id="ProtNLM"/>
    </source>
</evidence>
<feature type="region of interest" description="Disordered" evidence="1">
    <location>
        <begin position="224"/>
        <end position="287"/>
    </location>
</feature>
<name>A0A9W8XP44_9PLEO</name>
<dbReference type="OrthoDB" id="3799363at2759"/>
<keyword evidence="3" id="KW-1185">Reference proteome</keyword>
<protein>
    <recommendedName>
        <fullName evidence="4">C2H2-type domain-containing protein</fullName>
    </recommendedName>
</protein>
<feature type="compositionally biased region" description="Basic and acidic residues" evidence="1">
    <location>
        <begin position="138"/>
        <end position="154"/>
    </location>
</feature>
<reference evidence="2" key="1">
    <citation type="submission" date="2022-10" db="EMBL/GenBank/DDBJ databases">
        <title>Tapping the CABI collections for fungal endophytes: first genome assemblies for Collariella, Neodidymelliopsis, Ascochyta clinopodiicola, Didymella pomorum, Didymosphaeria variabile, Neocosmospora piperis and Neocucurbitaria cava.</title>
        <authorList>
            <person name="Hill R."/>
        </authorList>
    </citation>
    <scope>NUCLEOTIDE SEQUENCE</scope>
    <source>
        <strain evidence="2">IMI 356815</strain>
    </source>
</reference>
<dbReference type="PANTHER" id="PTHR38166:SF1">
    <property type="entry name" value="C2H2-TYPE DOMAIN-CONTAINING PROTEIN"/>
    <property type="match status" value="1"/>
</dbReference>
<dbReference type="RefSeq" id="XP_056073359.1">
    <property type="nucleotide sequence ID" value="XM_056213051.1"/>
</dbReference>
<dbReference type="PANTHER" id="PTHR38166">
    <property type="entry name" value="C2H2-TYPE DOMAIN-CONTAINING PROTEIN-RELATED"/>
    <property type="match status" value="1"/>
</dbReference>
<evidence type="ECO:0000313" key="2">
    <source>
        <dbReference type="EMBL" id="KAJ4356233.1"/>
    </source>
</evidence>
<feature type="compositionally biased region" description="Basic and acidic residues" evidence="1">
    <location>
        <begin position="263"/>
        <end position="272"/>
    </location>
</feature>
<dbReference type="EMBL" id="JAPEUX010000003">
    <property type="protein sequence ID" value="KAJ4356233.1"/>
    <property type="molecule type" value="Genomic_DNA"/>
</dbReference>